<sequence length="57" mass="6242">LITPKAFLQWERALGSLTCVSESALHVLPYVDVRLEIFPTVETDKLCGVHSTVDAAT</sequence>
<feature type="non-terminal residue" evidence="1">
    <location>
        <position position="57"/>
    </location>
</feature>
<dbReference type="AlphaFoldDB" id="A0AA38CB21"/>
<protein>
    <submittedName>
        <fullName evidence="1">Uncharacterized protein</fullName>
    </submittedName>
</protein>
<accession>A0AA38CB21</accession>
<comment type="caution">
    <text evidence="1">The sequence shown here is derived from an EMBL/GenBank/DDBJ whole genome shotgun (WGS) entry which is preliminary data.</text>
</comment>
<organism evidence="1 2">
    <name type="scientific">Taxus chinensis</name>
    <name type="common">Chinese yew</name>
    <name type="synonym">Taxus wallichiana var. chinensis</name>
    <dbReference type="NCBI Taxonomy" id="29808"/>
    <lineage>
        <taxon>Eukaryota</taxon>
        <taxon>Viridiplantae</taxon>
        <taxon>Streptophyta</taxon>
        <taxon>Embryophyta</taxon>
        <taxon>Tracheophyta</taxon>
        <taxon>Spermatophyta</taxon>
        <taxon>Pinopsida</taxon>
        <taxon>Pinidae</taxon>
        <taxon>Conifers II</taxon>
        <taxon>Cupressales</taxon>
        <taxon>Taxaceae</taxon>
        <taxon>Taxus</taxon>
    </lineage>
</organism>
<gene>
    <name evidence="1" type="ORF">KI387_041830</name>
</gene>
<proteinExistence type="predicted"/>
<dbReference type="Proteomes" id="UP000824469">
    <property type="component" value="Unassembled WGS sequence"/>
</dbReference>
<dbReference type="EMBL" id="JAHRHJ020001906">
    <property type="protein sequence ID" value="KAH9292983.1"/>
    <property type="molecule type" value="Genomic_DNA"/>
</dbReference>
<evidence type="ECO:0000313" key="1">
    <source>
        <dbReference type="EMBL" id="KAH9292983.1"/>
    </source>
</evidence>
<keyword evidence="2" id="KW-1185">Reference proteome</keyword>
<evidence type="ECO:0000313" key="2">
    <source>
        <dbReference type="Proteomes" id="UP000824469"/>
    </source>
</evidence>
<reference evidence="1 2" key="1">
    <citation type="journal article" date="2021" name="Nat. Plants">
        <title>The Taxus genome provides insights into paclitaxel biosynthesis.</title>
        <authorList>
            <person name="Xiong X."/>
            <person name="Gou J."/>
            <person name="Liao Q."/>
            <person name="Li Y."/>
            <person name="Zhou Q."/>
            <person name="Bi G."/>
            <person name="Li C."/>
            <person name="Du R."/>
            <person name="Wang X."/>
            <person name="Sun T."/>
            <person name="Guo L."/>
            <person name="Liang H."/>
            <person name="Lu P."/>
            <person name="Wu Y."/>
            <person name="Zhang Z."/>
            <person name="Ro D.K."/>
            <person name="Shang Y."/>
            <person name="Huang S."/>
            <person name="Yan J."/>
        </authorList>
    </citation>
    <scope>NUCLEOTIDE SEQUENCE [LARGE SCALE GENOMIC DNA]</scope>
    <source>
        <strain evidence="1">Ta-2019</strain>
    </source>
</reference>
<feature type="non-terminal residue" evidence="1">
    <location>
        <position position="1"/>
    </location>
</feature>
<name>A0AA38CB21_TAXCH</name>